<evidence type="ECO:0000256" key="3">
    <source>
        <dbReference type="ARBA" id="ARBA00022833"/>
    </source>
</evidence>
<dbReference type="Proteomes" id="UP000238937">
    <property type="component" value="Unassembled WGS sequence"/>
</dbReference>
<dbReference type="PANTHER" id="PTHR28620">
    <property type="entry name" value="CENTROMERE PROTEIN V"/>
    <property type="match status" value="1"/>
</dbReference>
<dbReference type="PROSITE" id="PS51891">
    <property type="entry name" value="CENP_V_GFA"/>
    <property type="match status" value="1"/>
</dbReference>
<gene>
    <name evidence="5" type="ORF">C7B77_03595</name>
</gene>
<dbReference type="EMBL" id="PVWO01000025">
    <property type="protein sequence ID" value="PSB58746.1"/>
    <property type="molecule type" value="Genomic_DNA"/>
</dbReference>
<feature type="domain" description="CENP-V/GFA" evidence="4">
    <location>
        <begin position="10"/>
        <end position="121"/>
    </location>
</feature>
<organism evidence="5 6">
    <name type="scientific">Chamaesiphon polymorphus CCALA 037</name>
    <dbReference type="NCBI Taxonomy" id="2107692"/>
    <lineage>
        <taxon>Bacteria</taxon>
        <taxon>Bacillati</taxon>
        <taxon>Cyanobacteriota</taxon>
        <taxon>Cyanophyceae</taxon>
        <taxon>Gomontiellales</taxon>
        <taxon>Chamaesiphonaceae</taxon>
        <taxon>Chamaesiphon</taxon>
    </lineage>
</organism>
<dbReference type="SUPFAM" id="SSF51316">
    <property type="entry name" value="Mss4-like"/>
    <property type="match status" value="1"/>
</dbReference>
<dbReference type="GO" id="GO:0016846">
    <property type="term" value="F:carbon-sulfur lyase activity"/>
    <property type="evidence" value="ECO:0007669"/>
    <property type="project" value="InterPro"/>
</dbReference>
<protein>
    <submittedName>
        <fullName evidence="5">Aldehyde-activating protein</fullName>
    </submittedName>
</protein>
<comment type="caution">
    <text evidence="5">The sequence shown here is derived from an EMBL/GenBank/DDBJ whole genome shotgun (WGS) entry which is preliminary data.</text>
</comment>
<reference evidence="5 6" key="1">
    <citation type="submission" date="2018-03" db="EMBL/GenBank/DDBJ databases">
        <title>The ancient ancestry and fast evolution of plastids.</title>
        <authorList>
            <person name="Moore K.R."/>
            <person name="Magnabosco C."/>
            <person name="Momper L."/>
            <person name="Gold D.A."/>
            <person name="Bosak T."/>
            <person name="Fournier G.P."/>
        </authorList>
    </citation>
    <scope>NUCLEOTIDE SEQUENCE [LARGE SCALE GENOMIC DNA]</scope>
    <source>
        <strain evidence="5 6">CCALA 037</strain>
    </source>
</reference>
<dbReference type="OrthoDB" id="530006at2"/>
<sequence length="132" mass="15257">MKILERLTTYHGGCHCGKVRYRVEVEKLEATECNCSICNKKGFIHLIVPAARFTLLQGQDVLSTYTFNTGTAKHHFCSNCGIHAFYRPRSHPDGYDVNLRCLDDCPIEQFEIISFDGAHWEDQIDRIRDRYS</sequence>
<dbReference type="InterPro" id="IPR011057">
    <property type="entry name" value="Mss4-like_sf"/>
</dbReference>
<keyword evidence="6" id="KW-1185">Reference proteome</keyword>
<evidence type="ECO:0000256" key="2">
    <source>
        <dbReference type="ARBA" id="ARBA00022723"/>
    </source>
</evidence>
<dbReference type="InterPro" id="IPR052355">
    <property type="entry name" value="CENP-V-like"/>
</dbReference>
<keyword evidence="2" id="KW-0479">Metal-binding</keyword>
<proteinExistence type="inferred from homology"/>
<dbReference type="RefSeq" id="WP_106300428.1">
    <property type="nucleotide sequence ID" value="NZ_PVWO01000025.1"/>
</dbReference>
<name>A0A2T1GLJ6_9CYAN</name>
<keyword evidence="3" id="KW-0862">Zinc</keyword>
<evidence type="ECO:0000259" key="4">
    <source>
        <dbReference type="PROSITE" id="PS51891"/>
    </source>
</evidence>
<evidence type="ECO:0000313" key="6">
    <source>
        <dbReference type="Proteomes" id="UP000238937"/>
    </source>
</evidence>
<dbReference type="Gene3D" id="2.170.150.70">
    <property type="match status" value="1"/>
</dbReference>
<dbReference type="InterPro" id="IPR006913">
    <property type="entry name" value="CENP-V/GFA"/>
</dbReference>
<dbReference type="GO" id="GO:0046872">
    <property type="term" value="F:metal ion binding"/>
    <property type="evidence" value="ECO:0007669"/>
    <property type="project" value="UniProtKB-KW"/>
</dbReference>
<evidence type="ECO:0000313" key="5">
    <source>
        <dbReference type="EMBL" id="PSB58746.1"/>
    </source>
</evidence>
<evidence type="ECO:0000256" key="1">
    <source>
        <dbReference type="ARBA" id="ARBA00005495"/>
    </source>
</evidence>
<comment type="similarity">
    <text evidence="1">Belongs to the Gfa family.</text>
</comment>
<dbReference type="AlphaFoldDB" id="A0A2T1GLJ6"/>
<accession>A0A2T1GLJ6</accession>
<dbReference type="PANTHER" id="PTHR28620:SF1">
    <property type="entry name" value="CENP-V_GFA DOMAIN-CONTAINING PROTEIN"/>
    <property type="match status" value="1"/>
</dbReference>
<dbReference type="Pfam" id="PF04828">
    <property type="entry name" value="GFA"/>
    <property type="match status" value="1"/>
</dbReference>